<keyword evidence="3" id="KW-1185">Reference proteome</keyword>
<dbReference type="InterPro" id="IPR029063">
    <property type="entry name" value="SAM-dependent_MTases_sf"/>
</dbReference>
<gene>
    <name evidence="2" type="ordered locus">AciX9_2381</name>
</gene>
<evidence type="ECO:0000313" key="2">
    <source>
        <dbReference type="EMBL" id="ADW69418.1"/>
    </source>
</evidence>
<dbReference type="Gene3D" id="3.40.50.150">
    <property type="entry name" value="Vaccinia Virus protein VP39"/>
    <property type="match status" value="1"/>
</dbReference>
<dbReference type="eggNOG" id="COG0500">
    <property type="taxonomic scope" value="Bacteria"/>
</dbReference>
<dbReference type="EMBL" id="CP002480">
    <property type="protein sequence ID" value="ADW69418.1"/>
    <property type="molecule type" value="Genomic_DNA"/>
</dbReference>
<feature type="compositionally biased region" description="Low complexity" evidence="1">
    <location>
        <begin position="1"/>
        <end position="15"/>
    </location>
</feature>
<protein>
    <recommendedName>
        <fullName evidence="4">Methyltransferase type 11</fullName>
    </recommendedName>
</protein>
<dbReference type="HOGENOM" id="CLU_1314866_0_0_0"/>
<name>E8X4K8_GRATM</name>
<evidence type="ECO:0008006" key="4">
    <source>
        <dbReference type="Google" id="ProtNLM"/>
    </source>
</evidence>
<organism evidence="3">
    <name type="scientific">Granulicella tundricola (strain ATCC BAA-1859 / DSM 23138 / MP5ACTX9)</name>
    <dbReference type="NCBI Taxonomy" id="1198114"/>
    <lineage>
        <taxon>Bacteria</taxon>
        <taxon>Pseudomonadati</taxon>
        <taxon>Acidobacteriota</taxon>
        <taxon>Terriglobia</taxon>
        <taxon>Terriglobales</taxon>
        <taxon>Acidobacteriaceae</taxon>
        <taxon>Granulicella</taxon>
    </lineage>
</organism>
<evidence type="ECO:0000313" key="3">
    <source>
        <dbReference type="Proteomes" id="UP000000343"/>
    </source>
</evidence>
<dbReference type="OrthoDB" id="113704at2"/>
<dbReference type="Pfam" id="PF13489">
    <property type="entry name" value="Methyltransf_23"/>
    <property type="match status" value="1"/>
</dbReference>
<dbReference type="SUPFAM" id="SSF53335">
    <property type="entry name" value="S-adenosyl-L-methionine-dependent methyltransferases"/>
    <property type="match status" value="1"/>
</dbReference>
<feature type="region of interest" description="Disordered" evidence="1">
    <location>
        <begin position="1"/>
        <end position="23"/>
    </location>
</feature>
<accession>E8X4K8</accession>
<dbReference type="PaxDb" id="1198114-AciX9_2381"/>
<reference evidence="3" key="1">
    <citation type="submission" date="2011-01" db="EMBL/GenBank/DDBJ databases">
        <title>Complete sequence of chromosome of Acidobacterium sp. MP5ACTX9.</title>
        <authorList>
            <consortium name="US DOE Joint Genome Institute"/>
            <person name="Lucas S."/>
            <person name="Copeland A."/>
            <person name="Lapidus A."/>
            <person name="Cheng J.-F."/>
            <person name="Goodwin L."/>
            <person name="Pitluck S."/>
            <person name="Teshima H."/>
            <person name="Detter J.C."/>
            <person name="Han C."/>
            <person name="Tapia R."/>
            <person name="Land M."/>
            <person name="Hauser L."/>
            <person name="Kyrpides N."/>
            <person name="Ivanova N."/>
            <person name="Ovchinnikova G."/>
            <person name="Pagani I."/>
            <person name="Rawat S.R."/>
            <person name="Mannisto M."/>
            <person name="Haggblom M.M."/>
            <person name="Woyke T."/>
        </authorList>
    </citation>
    <scope>NUCLEOTIDE SEQUENCE [LARGE SCALE GENOMIC DNA]</scope>
    <source>
        <strain evidence="3">MP5ACTX9</strain>
    </source>
</reference>
<dbReference type="AlphaFoldDB" id="E8X4K8"/>
<proteinExistence type="predicted"/>
<dbReference type="Proteomes" id="UP000000343">
    <property type="component" value="Chromosome"/>
</dbReference>
<dbReference type="RefSeq" id="WP_013580734.1">
    <property type="nucleotide sequence ID" value="NC_015064.1"/>
</dbReference>
<sequence>MGLFGSKSSGSGSRPDGSRVQRHSSGWIELAKHLKSEESLRILDIGPTSASNINFVTNLGHSIYMANLVDEAAKPEWVVPKSEGDSESVFDVDRFLHQNLDFSGRHFDVVTLWDTLDYLPEAFVQPIVDRVFEVMQPGGRLLAFFHAKPTGDETVFARYHLTESDQIDLQRMGGHPILHTHTNRQVESIFKGFAAYKFFLAKDALREVLVTR</sequence>
<evidence type="ECO:0000256" key="1">
    <source>
        <dbReference type="SAM" id="MobiDB-lite"/>
    </source>
</evidence>
<dbReference type="KEGG" id="acm:AciX9_2381"/>
<dbReference type="STRING" id="1198114.AciX9_2381"/>